<proteinExistence type="predicted"/>
<gene>
    <name evidence="5" type="ORF">ACFQB0_10615</name>
</gene>
<comment type="caution">
    <text evidence="5">The sequence shown here is derived from an EMBL/GenBank/DDBJ whole genome shotgun (WGS) entry which is preliminary data.</text>
</comment>
<feature type="domain" description="Cyclic nucleotide-binding" evidence="4">
    <location>
        <begin position="1"/>
        <end position="96"/>
    </location>
</feature>
<organism evidence="5 6">
    <name type="scientific">Luethyella okanaganae</name>
    <dbReference type="NCBI Taxonomy" id="69372"/>
    <lineage>
        <taxon>Bacteria</taxon>
        <taxon>Bacillati</taxon>
        <taxon>Actinomycetota</taxon>
        <taxon>Actinomycetes</taxon>
        <taxon>Micrococcales</taxon>
        <taxon>Microbacteriaceae</taxon>
        <taxon>Luethyella</taxon>
    </lineage>
</organism>
<evidence type="ECO:0000256" key="2">
    <source>
        <dbReference type="ARBA" id="ARBA00023125"/>
    </source>
</evidence>
<keyword evidence="6" id="KW-1185">Reference proteome</keyword>
<dbReference type="InterPro" id="IPR014710">
    <property type="entry name" value="RmlC-like_jellyroll"/>
</dbReference>
<accession>A0ABW1VIL8</accession>
<dbReference type="CDD" id="cd00038">
    <property type="entry name" value="CAP_ED"/>
    <property type="match status" value="1"/>
</dbReference>
<dbReference type="SUPFAM" id="SSF51206">
    <property type="entry name" value="cAMP-binding domain-like"/>
    <property type="match status" value="1"/>
</dbReference>
<dbReference type="Pfam" id="PF00027">
    <property type="entry name" value="cNMP_binding"/>
    <property type="match status" value="1"/>
</dbReference>
<evidence type="ECO:0000313" key="5">
    <source>
        <dbReference type="EMBL" id="MFC6356559.1"/>
    </source>
</evidence>
<protein>
    <submittedName>
        <fullName evidence="5">Crp/Fnr family transcriptional regulator</fullName>
    </submittedName>
</protein>
<evidence type="ECO:0000259" key="4">
    <source>
        <dbReference type="PROSITE" id="PS50042"/>
    </source>
</evidence>
<dbReference type="InterPro" id="IPR012318">
    <property type="entry name" value="HTH_CRP"/>
</dbReference>
<dbReference type="Pfam" id="PF13545">
    <property type="entry name" value="HTH_Crp_2"/>
    <property type="match status" value="1"/>
</dbReference>
<dbReference type="Proteomes" id="UP001596306">
    <property type="component" value="Unassembled WGS sequence"/>
</dbReference>
<dbReference type="EMBL" id="JBHSTP010000002">
    <property type="protein sequence ID" value="MFC6356559.1"/>
    <property type="molecule type" value="Genomic_DNA"/>
</dbReference>
<dbReference type="SUPFAM" id="SSF46785">
    <property type="entry name" value="Winged helix' DNA-binding domain"/>
    <property type="match status" value="1"/>
</dbReference>
<name>A0ABW1VIL8_9MICO</name>
<keyword evidence="3" id="KW-0804">Transcription</keyword>
<dbReference type="PROSITE" id="PS50042">
    <property type="entry name" value="CNMP_BINDING_3"/>
    <property type="match status" value="1"/>
</dbReference>
<dbReference type="SMART" id="SM00100">
    <property type="entry name" value="cNMP"/>
    <property type="match status" value="1"/>
</dbReference>
<dbReference type="RefSeq" id="WP_386731144.1">
    <property type="nucleotide sequence ID" value="NZ_JBHSTP010000002.1"/>
</dbReference>
<keyword evidence="2" id="KW-0238">DNA-binding</keyword>
<dbReference type="InterPro" id="IPR036390">
    <property type="entry name" value="WH_DNA-bd_sf"/>
</dbReference>
<evidence type="ECO:0000313" key="6">
    <source>
        <dbReference type="Proteomes" id="UP001596306"/>
    </source>
</evidence>
<keyword evidence="1" id="KW-0805">Transcription regulation</keyword>
<reference evidence="6" key="1">
    <citation type="journal article" date="2019" name="Int. J. Syst. Evol. Microbiol.">
        <title>The Global Catalogue of Microorganisms (GCM) 10K type strain sequencing project: providing services to taxonomists for standard genome sequencing and annotation.</title>
        <authorList>
            <consortium name="The Broad Institute Genomics Platform"/>
            <consortium name="The Broad Institute Genome Sequencing Center for Infectious Disease"/>
            <person name="Wu L."/>
            <person name="Ma J."/>
        </authorList>
    </citation>
    <scope>NUCLEOTIDE SEQUENCE [LARGE SCALE GENOMIC DNA]</scope>
    <source>
        <strain evidence="6">CCUG 43304</strain>
    </source>
</reference>
<evidence type="ECO:0000256" key="1">
    <source>
        <dbReference type="ARBA" id="ARBA00023015"/>
    </source>
</evidence>
<dbReference type="Gene3D" id="2.60.120.10">
    <property type="entry name" value="Jelly Rolls"/>
    <property type="match status" value="1"/>
</dbReference>
<evidence type="ECO:0000256" key="3">
    <source>
        <dbReference type="ARBA" id="ARBA00023163"/>
    </source>
</evidence>
<sequence>MFAGIPSDAHDTLLEAVRAFVQNYRRGDILLRVGDTSNFFPIVLSGTIQAAAPRGVHNQIVARFGCGESFAEAIVVAGSRSPVDVSALTDSTILQLPAQRIASSKHPWAAQLNANLMHEMSKKLVHLSFRLNLLSEPRMRTRILLHLGILPPQQDGAIHLPFNRQEWADYLCVNSKALLRELRRMQDDRLLAIEKRRIRLLNID</sequence>
<dbReference type="InterPro" id="IPR000595">
    <property type="entry name" value="cNMP-bd_dom"/>
</dbReference>
<dbReference type="InterPro" id="IPR018490">
    <property type="entry name" value="cNMP-bd_dom_sf"/>
</dbReference>